<comment type="function">
    <text evidence="5">Fibrinolytic activity; shows preferential cleavage of Arg-Gly bonds in all three fibrinogen chains. Contact with the caterpillars causes severe bleeding, due the anticoagulant effect of the protein.</text>
</comment>
<keyword evidence="7" id="KW-0645">Protease</keyword>
<dbReference type="GO" id="GO:0006508">
    <property type="term" value="P:proteolysis"/>
    <property type="evidence" value="ECO:0007669"/>
    <property type="project" value="UniProtKB-KW"/>
</dbReference>
<evidence type="ECO:0000256" key="3">
    <source>
        <dbReference type="ARBA" id="ARBA00023157"/>
    </source>
</evidence>
<keyword evidence="2" id="KW-0800">Toxin</keyword>
<dbReference type="InterPro" id="IPR043504">
    <property type="entry name" value="Peptidase_S1_PA_chymotrypsin"/>
</dbReference>
<dbReference type="OrthoDB" id="5597713at2759"/>
<comment type="subcellular location">
    <subcellularLocation>
        <location evidence="1">Secreted</location>
        <location evidence="1">Extracellular space</location>
    </subcellularLocation>
</comment>
<feature type="signal peptide" evidence="8">
    <location>
        <begin position="1"/>
        <end position="17"/>
    </location>
</feature>
<evidence type="ECO:0000256" key="2">
    <source>
        <dbReference type="ARBA" id="ARBA00022656"/>
    </source>
</evidence>
<evidence type="ECO:0000313" key="11">
    <source>
        <dbReference type="Proteomes" id="UP000663880"/>
    </source>
</evidence>
<evidence type="ECO:0000256" key="5">
    <source>
        <dbReference type="ARBA" id="ARBA00055534"/>
    </source>
</evidence>
<evidence type="ECO:0000256" key="7">
    <source>
        <dbReference type="RuleBase" id="RU363034"/>
    </source>
</evidence>
<gene>
    <name evidence="10" type="ORF">PMACD_LOCUS3656</name>
</gene>
<keyword evidence="7" id="KW-0720">Serine protease</keyword>
<accession>A0A821PEN4</accession>
<dbReference type="PROSITE" id="PS00135">
    <property type="entry name" value="TRYPSIN_SER"/>
    <property type="match status" value="1"/>
</dbReference>
<protein>
    <recommendedName>
        <fullName evidence="9">Peptidase S1 domain-containing protein</fullName>
    </recommendedName>
</protein>
<dbReference type="EMBL" id="CAJOBZ010000006">
    <property type="protein sequence ID" value="CAF4804612.1"/>
    <property type="molecule type" value="Genomic_DNA"/>
</dbReference>
<organism evidence="10 11">
    <name type="scientific">Pieris macdunnoughi</name>
    <dbReference type="NCBI Taxonomy" id="345717"/>
    <lineage>
        <taxon>Eukaryota</taxon>
        <taxon>Metazoa</taxon>
        <taxon>Ecdysozoa</taxon>
        <taxon>Arthropoda</taxon>
        <taxon>Hexapoda</taxon>
        <taxon>Insecta</taxon>
        <taxon>Pterygota</taxon>
        <taxon>Neoptera</taxon>
        <taxon>Endopterygota</taxon>
        <taxon>Lepidoptera</taxon>
        <taxon>Glossata</taxon>
        <taxon>Ditrysia</taxon>
        <taxon>Papilionoidea</taxon>
        <taxon>Pieridae</taxon>
        <taxon>Pierinae</taxon>
        <taxon>Pieris</taxon>
    </lineage>
</organism>
<feature type="chain" id="PRO_5032371651" description="Peptidase S1 domain-containing protein" evidence="8">
    <location>
        <begin position="18"/>
        <end position="297"/>
    </location>
</feature>
<evidence type="ECO:0000313" key="10">
    <source>
        <dbReference type="EMBL" id="CAF4804612.1"/>
    </source>
</evidence>
<evidence type="ECO:0000256" key="6">
    <source>
        <dbReference type="ARBA" id="ARBA00084094"/>
    </source>
</evidence>
<dbReference type="Pfam" id="PF00089">
    <property type="entry name" value="Trypsin"/>
    <property type="match status" value="1"/>
</dbReference>
<dbReference type="PRINTS" id="PR00722">
    <property type="entry name" value="CHYMOTRYPSIN"/>
</dbReference>
<dbReference type="CDD" id="cd00190">
    <property type="entry name" value="Tryp_SPc"/>
    <property type="match status" value="1"/>
</dbReference>
<dbReference type="GO" id="GO:0005576">
    <property type="term" value="C:extracellular region"/>
    <property type="evidence" value="ECO:0007669"/>
    <property type="project" value="UniProtKB-SubCell"/>
</dbReference>
<dbReference type="FunFam" id="2.40.10.10:FF:000068">
    <property type="entry name" value="transmembrane protease serine 2"/>
    <property type="match status" value="1"/>
</dbReference>
<dbReference type="Gene3D" id="2.40.10.10">
    <property type="entry name" value="Trypsin-like serine proteases"/>
    <property type="match status" value="1"/>
</dbReference>
<keyword evidence="6" id="KW-1205">Fibrinolytic toxin</keyword>
<dbReference type="GO" id="GO:0004252">
    <property type="term" value="F:serine-type endopeptidase activity"/>
    <property type="evidence" value="ECO:0007669"/>
    <property type="project" value="InterPro"/>
</dbReference>
<keyword evidence="3" id="KW-1015">Disulfide bond</keyword>
<dbReference type="InterPro" id="IPR009003">
    <property type="entry name" value="Peptidase_S1_PA"/>
</dbReference>
<reference evidence="10" key="1">
    <citation type="submission" date="2021-02" db="EMBL/GenBank/DDBJ databases">
        <authorList>
            <person name="Steward A R."/>
        </authorList>
    </citation>
    <scope>NUCLEOTIDE SEQUENCE</scope>
</reference>
<comment type="caution">
    <text evidence="10">The sequence shown here is derived from an EMBL/GenBank/DDBJ whole genome shotgun (WGS) entry which is preliminary data.</text>
</comment>
<dbReference type="InterPro" id="IPR001254">
    <property type="entry name" value="Trypsin_dom"/>
</dbReference>
<evidence type="ECO:0000256" key="1">
    <source>
        <dbReference type="ARBA" id="ARBA00004239"/>
    </source>
</evidence>
<dbReference type="PROSITE" id="PS50240">
    <property type="entry name" value="TRYPSIN_DOM"/>
    <property type="match status" value="1"/>
</dbReference>
<dbReference type="InterPro" id="IPR001314">
    <property type="entry name" value="Peptidase_S1A"/>
</dbReference>
<proteinExistence type="predicted"/>
<evidence type="ECO:0000256" key="4">
    <source>
        <dbReference type="ARBA" id="ARBA00023240"/>
    </source>
</evidence>
<dbReference type="PROSITE" id="PS00134">
    <property type="entry name" value="TRYPSIN_HIS"/>
    <property type="match status" value="1"/>
</dbReference>
<dbReference type="SMART" id="SM00020">
    <property type="entry name" value="Tryp_SPc"/>
    <property type="match status" value="1"/>
</dbReference>
<dbReference type="SUPFAM" id="SSF50494">
    <property type="entry name" value="Trypsin-like serine proteases"/>
    <property type="match status" value="1"/>
</dbReference>
<evidence type="ECO:0000259" key="9">
    <source>
        <dbReference type="PROSITE" id="PS50240"/>
    </source>
</evidence>
<dbReference type="PANTHER" id="PTHR24250">
    <property type="entry name" value="CHYMOTRYPSIN-RELATED"/>
    <property type="match status" value="1"/>
</dbReference>
<name>A0A821PEN4_9NEOP</name>
<dbReference type="InterPro" id="IPR033116">
    <property type="entry name" value="TRYPSIN_SER"/>
</dbReference>
<evidence type="ECO:0000256" key="8">
    <source>
        <dbReference type="SAM" id="SignalP"/>
    </source>
</evidence>
<sequence length="297" mass="32973">MWYKLVLFIVLVSHAASVQRLSVDFVENAKVFDLNPGRIVSGWDALPGQFPYQVSLRARNNIGQLLGCGGSVIHQSWVLTAAHCTANYLQVTVRAGLTRVVSAEYIWDSWEWYNHPTYISSQPGAVQPNDVSLIRLSMAMTFSRNLQSIKLQSSWDSYRNYDNERLIASGWGRTWTNGPAADQLQWTYLRGVDDFHCSQLFGSRLINGNAICARWYNITSQSVCQGDSGGPLVEYKDGVPTLVGVTSFVAGVASGGCHSGHPGGFIRPGPFHSWFRQVTGLNLDSNFRNENDKSFAQ</sequence>
<keyword evidence="11" id="KW-1185">Reference proteome</keyword>
<keyword evidence="7" id="KW-0378">Hydrolase</keyword>
<feature type="domain" description="Peptidase S1" evidence="9">
    <location>
        <begin position="39"/>
        <end position="280"/>
    </location>
</feature>
<keyword evidence="8" id="KW-0732">Signal</keyword>
<dbReference type="Proteomes" id="UP000663880">
    <property type="component" value="Unassembled WGS sequence"/>
</dbReference>
<dbReference type="GO" id="GO:0090729">
    <property type="term" value="F:toxin activity"/>
    <property type="evidence" value="ECO:0007669"/>
    <property type="project" value="UniProtKB-KW"/>
</dbReference>
<dbReference type="AlphaFoldDB" id="A0A821PEN4"/>
<dbReference type="InterPro" id="IPR018114">
    <property type="entry name" value="TRYPSIN_HIS"/>
</dbReference>
<keyword evidence="4" id="KW-1199">Hemostasis impairing toxin</keyword>